<dbReference type="EMBL" id="QGHD01000017">
    <property type="protein sequence ID" value="PWK96049.1"/>
    <property type="molecule type" value="Genomic_DNA"/>
</dbReference>
<name>A0ABX5LK55_9BACT</name>
<reference evidence="1 2" key="1">
    <citation type="submission" date="2018-05" db="EMBL/GenBank/DDBJ databases">
        <title>Animal gut microbial communities from fecal samples from Wisconsin, USA.</title>
        <authorList>
            <person name="Neumann A."/>
        </authorList>
    </citation>
    <scope>NUCLEOTIDE SEQUENCE [LARGE SCALE GENOMIC DNA]</scope>
    <source>
        <strain evidence="1 2">UWS4</strain>
    </source>
</reference>
<organism evidence="1 2">
    <name type="scientific">Hallerella porci</name>
    <dbReference type="NCBI Taxonomy" id="1945871"/>
    <lineage>
        <taxon>Bacteria</taxon>
        <taxon>Pseudomonadati</taxon>
        <taxon>Fibrobacterota</taxon>
        <taxon>Fibrobacteria</taxon>
        <taxon>Fibrobacterales</taxon>
        <taxon>Fibrobacteraceae</taxon>
        <taxon>Hallerella</taxon>
    </lineage>
</organism>
<dbReference type="InterPro" id="IPR029033">
    <property type="entry name" value="His_PPase_superfam"/>
</dbReference>
<dbReference type="Gene3D" id="3.40.50.1240">
    <property type="entry name" value="Phosphoglycerate mutase-like"/>
    <property type="match status" value="1"/>
</dbReference>
<dbReference type="RefSeq" id="WP_109587559.1">
    <property type="nucleotide sequence ID" value="NZ_JAXEIU010000040.1"/>
</dbReference>
<gene>
    <name evidence="1" type="ORF">B0H50_11717</name>
</gene>
<sequence>MRFFSISEILREKHSDEKVTLLLRHAERRHILPTDKNYGAKVPLTEVGKNQALGAGKEIFQYSFGASFFFGASPVLRCRQTAALIAEGCGAINFNAVEKIKVFDRLAEFYVNENVDYEKHLKEGFYPAICRFIQDEKLSGFLPLETGSKEFLKLLLENSFADFNVFISHDAWIVPFLAFYTHLQFSPQNWMNFLSGAAILFSADRKSLRIYPVKFLGDGYLHFGEEIPR</sequence>
<dbReference type="CDD" id="cd07067">
    <property type="entry name" value="HP_PGM_like"/>
    <property type="match status" value="1"/>
</dbReference>
<evidence type="ECO:0000313" key="2">
    <source>
        <dbReference type="Proteomes" id="UP000245523"/>
    </source>
</evidence>
<evidence type="ECO:0000313" key="1">
    <source>
        <dbReference type="EMBL" id="PWK96049.1"/>
    </source>
</evidence>
<proteinExistence type="predicted"/>
<accession>A0ABX5LK55</accession>
<dbReference type="Proteomes" id="UP000245523">
    <property type="component" value="Unassembled WGS sequence"/>
</dbReference>
<keyword evidence="2" id="KW-1185">Reference proteome</keyword>
<dbReference type="Pfam" id="PF00300">
    <property type="entry name" value="His_Phos_1"/>
    <property type="match status" value="1"/>
</dbReference>
<dbReference type="InterPro" id="IPR013078">
    <property type="entry name" value="His_Pase_superF_clade-1"/>
</dbReference>
<protein>
    <submittedName>
        <fullName evidence="1">Broad specificity phosphatase PhoE</fullName>
    </submittedName>
</protein>
<dbReference type="SUPFAM" id="SSF53254">
    <property type="entry name" value="Phosphoglycerate mutase-like"/>
    <property type="match status" value="1"/>
</dbReference>
<comment type="caution">
    <text evidence="1">The sequence shown here is derived from an EMBL/GenBank/DDBJ whole genome shotgun (WGS) entry which is preliminary data.</text>
</comment>